<gene>
    <name evidence="2" type="ORF">E5J99_16330</name>
</gene>
<name>A0A4Z0PGZ3_9BACT</name>
<dbReference type="AlphaFoldDB" id="A0A4Z0PGZ3"/>
<feature type="signal peptide" evidence="1">
    <location>
        <begin position="1"/>
        <end position="22"/>
    </location>
</feature>
<feature type="chain" id="PRO_5021384485" evidence="1">
    <location>
        <begin position="23"/>
        <end position="119"/>
    </location>
</feature>
<organism evidence="2 3">
    <name type="scientific">Hymenobacter elongatus</name>
    <dbReference type="NCBI Taxonomy" id="877208"/>
    <lineage>
        <taxon>Bacteria</taxon>
        <taxon>Pseudomonadati</taxon>
        <taxon>Bacteroidota</taxon>
        <taxon>Cytophagia</taxon>
        <taxon>Cytophagales</taxon>
        <taxon>Hymenobacteraceae</taxon>
        <taxon>Hymenobacter</taxon>
    </lineage>
</organism>
<reference evidence="2 3" key="1">
    <citation type="submission" date="2019-04" db="EMBL/GenBank/DDBJ databases">
        <authorList>
            <person name="Feng G."/>
            <person name="Zhang J."/>
            <person name="Zhu H."/>
        </authorList>
    </citation>
    <scope>NUCLEOTIDE SEQUENCE [LARGE SCALE GENOMIC DNA]</scope>
    <source>
        <strain evidence="2 3">JCM 17223</strain>
    </source>
</reference>
<sequence length="119" mass="13372">MKKLYFFALLLAGFVAPLLAEAGHGDEPSLKGRATALTRRMSETTRLDEGQYLKVKQLNMRMLSEVADLKARFTGTAALDEQMAQAQARYEWDLASILWPRQMAAYTQSKLNVTAFNGR</sequence>
<dbReference type="EMBL" id="SRLD01000036">
    <property type="protein sequence ID" value="TGE14414.1"/>
    <property type="molecule type" value="Genomic_DNA"/>
</dbReference>
<evidence type="ECO:0000313" key="3">
    <source>
        <dbReference type="Proteomes" id="UP000297739"/>
    </source>
</evidence>
<accession>A0A4Z0PGZ3</accession>
<dbReference type="OrthoDB" id="882534at2"/>
<dbReference type="Proteomes" id="UP000297739">
    <property type="component" value="Unassembled WGS sequence"/>
</dbReference>
<proteinExistence type="predicted"/>
<comment type="caution">
    <text evidence="2">The sequence shown here is derived from an EMBL/GenBank/DDBJ whole genome shotgun (WGS) entry which is preliminary data.</text>
</comment>
<evidence type="ECO:0000313" key="2">
    <source>
        <dbReference type="EMBL" id="TGE14414.1"/>
    </source>
</evidence>
<protein>
    <submittedName>
        <fullName evidence="2">Uncharacterized protein</fullName>
    </submittedName>
</protein>
<evidence type="ECO:0000256" key="1">
    <source>
        <dbReference type="SAM" id="SignalP"/>
    </source>
</evidence>
<keyword evidence="3" id="KW-1185">Reference proteome</keyword>
<keyword evidence="1" id="KW-0732">Signal</keyword>